<comment type="caution">
    <text evidence="10">The sequence shown here is derived from an EMBL/GenBank/DDBJ whole genome shotgun (WGS) entry which is preliminary data.</text>
</comment>
<proteinExistence type="predicted"/>
<dbReference type="Proteomes" id="UP001488838">
    <property type="component" value="Unassembled WGS sequence"/>
</dbReference>
<keyword evidence="2" id="KW-0963">Cytoplasm</keyword>
<evidence type="ECO:0000256" key="1">
    <source>
        <dbReference type="ARBA" id="ARBA00004496"/>
    </source>
</evidence>
<dbReference type="AlphaFoldDB" id="A0AAW0HDX6"/>
<evidence type="ECO:0000256" key="5">
    <source>
        <dbReference type="ARBA" id="ARBA00022771"/>
    </source>
</evidence>
<dbReference type="PROSITE" id="PS50178">
    <property type="entry name" value="ZF_FYVE"/>
    <property type="match status" value="1"/>
</dbReference>
<dbReference type="PROSITE" id="PS50003">
    <property type="entry name" value="PH_DOMAIN"/>
    <property type="match status" value="1"/>
</dbReference>
<keyword evidence="6" id="KW-0862">Zinc</keyword>
<comment type="subcellular location">
    <subcellularLocation>
        <location evidence="1">Cytoplasm</location>
    </subcellularLocation>
</comment>
<evidence type="ECO:0000259" key="8">
    <source>
        <dbReference type="PROSITE" id="PS50003"/>
    </source>
</evidence>
<dbReference type="PANTHER" id="PTHR12673:SF13">
    <property type="entry name" value="FYVE, RHOGEF AND PH DOMAIN-CONTAINING PROTEIN 5"/>
    <property type="match status" value="1"/>
</dbReference>
<dbReference type="GO" id="GO:0005085">
    <property type="term" value="F:guanyl-nucleotide exchange factor activity"/>
    <property type="evidence" value="ECO:0007669"/>
    <property type="project" value="UniProtKB-KW"/>
</dbReference>
<dbReference type="SMART" id="SM00233">
    <property type="entry name" value="PH"/>
    <property type="match status" value="2"/>
</dbReference>
<dbReference type="PANTHER" id="PTHR12673">
    <property type="entry name" value="FACIOGENITAL DYSPLASIA PROTEIN"/>
    <property type="match status" value="1"/>
</dbReference>
<dbReference type="InterPro" id="IPR013083">
    <property type="entry name" value="Znf_RING/FYVE/PHD"/>
</dbReference>
<evidence type="ECO:0000256" key="7">
    <source>
        <dbReference type="PROSITE-ProRule" id="PRU00091"/>
    </source>
</evidence>
<dbReference type="InterPro" id="IPR051092">
    <property type="entry name" value="FYVE_RhoGEF_PH"/>
</dbReference>
<dbReference type="GO" id="GO:0008270">
    <property type="term" value="F:zinc ion binding"/>
    <property type="evidence" value="ECO:0007669"/>
    <property type="project" value="UniProtKB-KW"/>
</dbReference>
<dbReference type="InterPro" id="IPR000306">
    <property type="entry name" value="Znf_FYVE"/>
</dbReference>
<dbReference type="Gene3D" id="2.30.29.30">
    <property type="entry name" value="Pleckstrin-homology domain (PH domain)/Phosphotyrosine-binding domain (PTB)"/>
    <property type="match status" value="2"/>
</dbReference>
<keyword evidence="11" id="KW-1185">Reference proteome</keyword>
<evidence type="ECO:0000256" key="3">
    <source>
        <dbReference type="ARBA" id="ARBA00022658"/>
    </source>
</evidence>
<dbReference type="InterPro" id="IPR011993">
    <property type="entry name" value="PH-like_dom_sf"/>
</dbReference>
<dbReference type="InterPro" id="IPR001849">
    <property type="entry name" value="PH_domain"/>
</dbReference>
<gene>
    <name evidence="10" type="ORF">U0070_015470</name>
</gene>
<evidence type="ECO:0008006" key="12">
    <source>
        <dbReference type="Google" id="ProtNLM"/>
    </source>
</evidence>
<evidence type="ECO:0000256" key="4">
    <source>
        <dbReference type="ARBA" id="ARBA00022723"/>
    </source>
</evidence>
<dbReference type="EMBL" id="JBBHLL010000543">
    <property type="protein sequence ID" value="KAK7800591.1"/>
    <property type="molecule type" value="Genomic_DNA"/>
</dbReference>
<reference evidence="10 11" key="1">
    <citation type="journal article" date="2023" name="bioRxiv">
        <title>Conserved and derived expression patterns and positive selection on dental genes reveal complex evolutionary context of ever-growing rodent molars.</title>
        <authorList>
            <person name="Calamari Z.T."/>
            <person name="Song A."/>
            <person name="Cohen E."/>
            <person name="Akter M."/>
            <person name="Roy R.D."/>
            <person name="Hallikas O."/>
            <person name="Christensen M.M."/>
            <person name="Li P."/>
            <person name="Marangoni P."/>
            <person name="Jernvall J."/>
            <person name="Klein O.D."/>
        </authorList>
    </citation>
    <scope>NUCLEOTIDE SEQUENCE [LARGE SCALE GENOMIC DNA]</scope>
    <source>
        <strain evidence="10">V071</strain>
    </source>
</reference>
<name>A0AAW0HDX6_MYOGA</name>
<sequence length="369" mass="41695">MRVRGKSRHPRHLFLMNDTLLYTHPQKDGKYRLKSSLPVASMKVSRPVMDKVPYALKIETPETCLTLSASSCTERDEWHYCLSRALPEDYKTQALAAFHHSVEIRERLGISLGERLPTLVPVTHAMMCMNCGCDFSLTVRRHHCHACGKIVCRNCSRNKYPLKCLKNRMAKVCDGCFRELKLRNGPVPGPMRERPVSMSFPLSSSRFSSGSTFSSVFHSISPSTFKKQKKVPSALAEVAASGEGSAISGYLSRCKSGKRRWKKLWLVIKGKVLYTYLASEDKVAMESIPLLGFTIAPEKEAGSNEAGPVFHLYHKKTLFYSFKAEDSSSAQRYQQQLVFYSCVCLTEKRSVTLHYPVQWMEAMEDASVL</sequence>
<feature type="domain" description="FYVE-type" evidence="9">
    <location>
        <begin position="128"/>
        <end position="181"/>
    </location>
</feature>
<dbReference type="Gene3D" id="3.30.40.10">
    <property type="entry name" value="Zinc/RING finger domain, C3HC4 (zinc finger)"/>
    <property type="match status" value="1"/>
</dbReference>
<evidence type="ECO:0000313" key="10">
    <source>
        <dbReference type="EMBL" id="KAK7800591.1"/>
    </source>
</evidence>
<keyword evidence="4" id="KW-0479">Metal-binding</keyword>
<keyword evidence="5 7" id="KW-0863">Zinc-finger</keyword>
<dbReference type="Pfam" id="PF00169">
    <property type="entry name" value="PH"/>
    <property type="match status" value="2"/>
</dbReference>
<accession>A0AAW0HDX6</accession>
<feature type="domain" description="PH" evidence="8">
    <location>
        <begin position="1"/>
        <end position="87"/>
    </location>
</feature>
<protein>
    <recommendedName>
        <fullName evidence="12">FYVE, RhoGEF and PH domain containing 5</fullName>
    </recommendedName>
</protein>
<organism evidence="10 11">
    <name type="scientific">Myodes glareolus</name>
    <name type="common">Bank vole</name>
    <name type="synonym">Clethrionomys glareolus</name>
    <dbReference type="NCBI Taxonomy" id="447135"/>
    <lineage>
        <taxon>Eukaryota</taxon>
        <taxon>Metazoa</taxon>
        <taxon>Chordata</taxon>
        <taxon>Craniata</taxon>
        <taxon>Vertebrata</taxon>
        <taxon>Euteleostomi</taxon>
        <taxon>Mammalia</taxon>
        <taxon>Eutheria</taxon>
        <taxon>Euarchontoglires</taxon>
        <taxon>Glires</taxon>
        <taxon>Rodentia</taxon>
        <taxon>Myomorpha</taxon>
        <taxon>Muroidea</taxon>
        <taxon>Cricetidae</taxon>
        <taxon>Arvicolinae</taxon>
        <taxon>Myodes</taxon>
    </lineage>
</organism>
<dbReference type="SMART" id="SM00064">
    <property type="entry name" value="FYVE"/>
    <property type="match status" value="1"/>
</dbReference>
<dbReference type="GO" id="GO:0005737">
    <property type="term" value="C:cytoplasm"/>
    <property type="evidence" value="ECO:0007669"/>
    <property type="project" value="UniProtKB-SubCell"/>
</dbReference>
<keyword evidence="3" id="KW-0344">Guanine-nucleotide releasing factor</keyword>
<dbReference type="InterPro" id="IPR017455">
    <property type="entry name" value="Znf_FYVE-rel"/>
</dbReference>
<dbReference type="SUPFAM" id="SSF50729">
    <property type="entry name" value="PH domain-like"/>
    <property type="match status" value="2"/>
</dbReference>
<evidence type="ECO:0000256" key="2">
    <source>
        <dbReference type="ARBA" id="ARBA00022490"/>
    </source>
</evidence>
<evidence type="ECO:0000259" key="9">
    <source>
        <dbReference type="PROSITE" id="PS50178"/>
    </source>
</evidence>
<dbReference type="Pfam" id="PF01363">
    <property type="entry name" value="FYVE"/>
    <property type="match status" value="1"/>
</dbReference>
<evidence type="ECO:0000313" key="11">
    <source>
        <dbReference type="Proteomes" id="UP001488838"/>
    </source>
</evidence>
<evidence type="ECO:0000256" key="6">
    <source>
        <dbReference type="ARBA" id="ARBA00022833"/>
    </source>
</evidence>